<evidence type="ECO:0000256" key="1">
    <source>
        <dbReference type="SAM" id="MobiDB-lite"/>
    </source>
</evidence>
<organism evidence="2 3">
    <name type="scientific">Nyctereutes procyonoides</name>
    <name type="common">Raccoon dog</name>
    <name type="synonym">Canis procyonoides</name>
    <dbReference type="NCBI Taxonomy" id="34880"/>
    <lineage>
        <taxon>Eukaryota</taxon>
        <taxon>Metazoa</taxon>
        <taxon>Chordata</taxon>
        <taxon>Craniata</taxon>
        <taxon>Vertebrata</taxon>
        <taxon>Euteleostomi</taxon>
        <taxon>Mammalia</taxon>
        <taxon>Eutheria</taxon>
        <taxon>Laurasiatheria</taxon>
        <taxon>Carnivora</taxon>
        <taxon>Caniformia</taxon>
        <taxon>Canidae</taxon>
        <taxon>Nyctereutes</taxon>
    </lineage>
</organism>
<feature type="region of interest" description="Disordered" evidence="1">
    <location>
        <begin position="1"/>
        <end position="139"/>
    </location>
</feature>
<evidence type="ECO:0000313" key="2">
    <source>
        <dbReference type="EMBL" id="CAD7672412.1"/>
    </source>
</evidence>
<comment type="caution">
    <text evidence="2">The sequence shown here is derived from an EMBL/GenBank/DDBJ whole genome shotgun (WGS) entry which is preliminary data.</text>
</comment>
<evidence type="ECO:0000313" key="3">
    <source>
        <dbReference type="Proteomes" id="UP000645828"/>
    </source>
</evidence>
<feature type="compositionally biased region" description="Basic residues" evidence="1">
    <location>
        <begin position="1"/>
        <end position="11"/>
    </location>
</feature>
<sequence>MKGLGRARRHGGLASPATRPRAARACRPREKVGLGAADKGVCGGGGNGSTARARAAEGGGGAASRRQPVIREPSGRLAPSPTRHRRPRFATKPGCRSAGPRAPQRVAKTSLPYRRPPSGRKQAEANSQQGTEACSLLYK</sequence>
<proteinExistence type="predicted"/>
<keyword evidence="3" id="KW-1185">Reference proteome</keyword>
<reference evidence="2" key="1">
    <citation type="submission" date="2020-12" db="EMBL/GenBank/DDBJ databases">
        <authorList>
            <consortium name="Molecular Ecology Group"/>
        </authorList>
    </citation>
    <scope>NUCLEOTIDE SEQUENCE</scope>
    <source>
        <strain evidence="2">TBG_1078</strain>
    </source>
</reference>
<protein>
    <submittedName>
        <fullName evidence="2">(raccoon dog) hypothetical protein</fullName>
    </submittedName>
</protein>
<dbReference type="Proteomes" id="UP000645828">
    <property type="component" value="Unassembled WGS sequence"/>
</dbReference>
<name>A0A811Y852_NYCPR</name>
<accession>A0A811Y852</accession>
<dbReference type="AlphaFoldDB" id="A0A811Y852"/>
<dbReference type="EMBL" id="CAJHUB010000666">
    <property type="protein sequence ID" value="CAD7672412.1"/>
    <property type="molecule type" value="Genomic_DNA"/>
</dbReference>
<gene>
    <name evidence="2" type="ORF">NYPRO_LOCUS5207</name>
</gene>